<proteinExistence type="predicted"/>
<dbReference type="EMBL" id="RSCM01000005">
    <property type="protein sequence ID" value="RUS97100.1"/>
    <property type="molecule type" value="Genomic_DNA"/>
</dbReference>
<name>A0A3S1IGK4_ANAVA</name>
<dbReference type="RefSeq" id="WP_241993468.1">
    <property type="nucleotide sequence ID" value="NZ_RSCM01000005.1"/>
</dbReference>
<sequence>MPIYDSIGKQYSTTRIPDARITKKLIDLLNLPQGSIIADIGAGTGGYSQLIANQGFSVCSIFYLIV</sequence>
<keyword evidence="2" id="KW-1185">Reference proteome</keyword>
<evidence type="ECO:0000313" key="2">
    <source>
        <dbReference type="Proteomes" id="UP000276103"/>
    </source>
</evidence>
<dbReference type="AlphaFoldDB" id="A0A3S1IGK4"/>
<dbReference type="Gene3D" id="3.40.50.150">
    <property type="entry name" value="Vaccinia Virus protein VP39"/>
    <property type="match status" value="1"/>
</dbReference>
<evidence type="ECO:0008006" key="3">
    <source>
        <dbReference type="Google" id="ProtNLM"/>
    </source>
</evidence>
<comment type="caution">
    <text evidence="1">The sequence shown here is derived from an EMBL/GenBank/DDBJ whole genome shotgun (WGS) entry which is preliminary data.</text>
</comment>
<evidence type="ECO:0000313" key="1">
    <source>
        <dbReference type="EMBL" id="RUS97100.1"/>
    </source>
</evidence>
<gene>
    <name evidence="1" type="ORF">DSM107003_18410</name>
</gene>
<dbReference type="InterPro" id="IPR029063">
    <property type="entry name" value="SAM-dependent_MTases_sf"/>
</dbReference>
<accession>A0A3S1IGK4</accession>
<organism evidence="1 2">
    <name type="scientific">Trichormus variabilis SAG 1403-4b</name>
    <dbReference type="NCBI Taxonomy" id="447716"/>
    <lineage>
        <taxon>Bacteria</taxon>
        <taxon>Bacillati</taxon>
        <taxon>Cyanobacteriota</taxon>
        <taxon>Cyanophyceae</taxon>
        <taxon>Nostocales</taxon>
        <taxon>Nostocaceae</taxon>
        <taxon>Trichormus</taxon>
    </lineage>
</organism>
<protein>
    <recommendedName>
        <fullName evidence="3">Methyltransferase type 11 domain-containing protein</fullName>
    </recommendedName>
</protein>
<dbReference type="Proteomes" id="UP000276103">
    <property type="component" value="Unassembled WGS sequence"/>
</dbReference>
<reference evidence="1 2" key="1">
    <citation type="journal article" date="2019" name="Genome Biol. Evol.">
        <title>Day and night: Metabolic profiles and evolutionary relationships of six axenic non-marine cyanobacteria.</title>
        <authorList>
            <person name="Will S.E."/>
            <person name="Henke P."/>
            <person name="Boedeker C."/>
            <person name="Huang S."/>
            <person name="Brinkmann H."/>
            <person name="Rohde M."/>
            <person name="Jarek M."/>
            <person name="Friedl T."/>
            <person name="Seufert S."/>
            <person name="Schumacher M."/>
            <person name="Overmann J."/>
            <person name="Neumann-Schaal M."/>
            <person name="Petersen J."/>
        </authorList>
    </citation>
    <scope>NUCLEOTIDE SEQUENCE [LARGE SCALE GENOMIC DNA]</scope>
    <source>
        <strain evidence="1 2">SAG 1403-4b</strain>
    </source>
</reference>
<dbReference type="SUPFAM" id="SSF53335">
    <property type="entry name" value="S-adenosyl-L-methionine-dependent methyltransferases"/>
    <property type="match status" value="1"/>
</dbReference>